<proteinExistence type="predicted"/>
<keyword evidence="1" id="KW-0812">Transmembrane</keyword>
<evidence type="ECO:0000313" key="3">
    <source>
        <dbReference type="Proteomes" id="UP001303160"/>
    </source>
</evidence>
<evidence type="ECO:0000313" key="2">
    <source>
        <dbReference type="EMBL" id="KAK4197912.1"/>
    </source>
</evidence>
<dbReference type="AlphaFoldDB" id="A0AAN6XG09"/>
<feature type="transmembrane region" description="Helical" evidence="1">
    <location>
        <begin position="510"/>
        <end position="531"/>
    </location>
</feature>
<organism evidence="2 3">
    <name type="scientific">Triangularia verruculosa</name>
    <dbReference type="NCBI Taxonomy" id="2587418"/>
    <lineage>
        <taxon>Eukaryota</taxon>
        <taxon>Fungi</taxon>
        <taxon>Dikarya</taxon>
        <taxon>Ascomycota</taxon>
        <taxon>Pezizomycotina</taxon>
        <taxon>Sordariomycetes</taxon>
        <taxon>Sordariomycetidae</taxon>
        <taxon>Sordariales</taxon>
        <taxon>Podosporaceae</taxon>
        <taxon>Triangularia</taxon>
    </lineage>
</organism>
<evidence type="ECO:0000256" key="1">
    <source>
        <dbReference type="SAM" id="Phobius"/>
    </source>
</evidence>
<reference evidence="2" key="2">
    <citation type="submission" date="2023-05" db="EMBL/GenBank/DDBJ databases">
        <authorList>
            <consortium name="Lawrence Berkeley National Laboratory"/>
            <person name="Steindorff A."/>
            <person name="Hensen N."/>
            <person name="Bonometti L."/>
            <person name="Westerberg I."/>
            <person name="Brannstrom I.O."/>
            <person name="Guillou S."/>
            <person name="Cros-Aarteil S."/>
            <person name="Calhoun S."/>
            <person name="Haridas S."/>
            <person name="Kuo A."/>
            <person name="Mondo S."/>
            <person name="Pangilinan J."/>
            <person name="Riley R."/>
            <person name="Labutti K."/>
            <person name="Andreopoulos B."/>
            <person name="Lipzen A."/>
            <person name="Chen C."/>
            <person name="Yanf M."/>
            <person name="Daum C."/>
            <person name="Ng V."/>
            <person name="Clum A."/>
            <person name="Ohm R."/>
            <person name="Martin F."/>
            <person name="Silar P."/>
            <person name="Natvig D."/>
            <person name="Lalanne C."/>
            <person name="Gautier V."/>
            <person name="Ament-Velasquez S.L."/>
            <person name="Kruys A."/>
            <person name="Hutchinson M.I."/>
            <person name="Powell A.J."/>
            <person name="Barry K."/>
            <person name="Miller A.N."/>
            <person name="Grigoriev I.V."/>
            <person name="Debuchy R."/>
            <person name="Gladieux P."/>
            <person name="Thoren M.H."/>
            <person name="Johannesson H."/>
        </authorList>
    </citation>
    <scope>NUCLEOTIDE SEQUENCE</scope>
    <source>
        <strain evidence="2">CBS 315.58</strain>
    </source>
</reference>
<keyword evidence="1" id="KW-0472">Membrane</keyword>
<gene>
    <name evidence="2" type="ORF">QBC40DRAFT_284633</name>
</gene>
<name>A0AAN6XG09_9PEZI</name>
<dbReference type="Gene3D" id="1.20.58.340">
    <property type="entry name" value="Magnesium transport protein CorA, transmembrane region"/>
    <property type="match status" value="1"/>
</dbReference>
<dbReference type="Proteomes" id="UP001303160">
    <property type="component" value="Unassembled WGS sequence"/>
</dbReference>
<feature type="transmembrane region" description="Helical" evidence="1">
    <location>
        <begin position="475"/>
        <end position="498"/>
    </location>
</feature>
<accession>A0AAN6XG09</accession>
<protein>
    <submittedName>
        <fullName evidence="2">Uncharacterized protein</fullName>
    </submittedName>
</protein>
<keyword evidence="3" id="KW-1185">Reference proteome</keyword>
<reference evidence="2" key="1">
    <citation type="journal article" date="2023" name="Mol. Phylogenet. Evol.">
        <title>Genome-scale phylogeny and comparative genomics of the fungal order Sordariales.</title>
        <authorList>
            <person name="Hensen N."/>
            <person name="Bonometti L."/>
            <person name="Westerberg I."/>
            <person name="Brannstrom I.O."/>
            <person name="Guillou S."/>
            <person name="Cros-Aarteil S."/>
            <person name="Calhoun S."/>
            <person name="Haridas S."/>
            <person name="Kuo A."/>
            <person name="Mondo S."/>
            <person name="Pangilinan J."/>
            <person name="Riley R."/>
            <person name="LaButti K."/>
            <person name="Andreopoulos B."/>
            <person name="Lipzen A."/>
            <person name="Chen C."/>
            <person name="Yan M."/>
            <person name="Daum C."/>
            <person name="Ng V."/>
            <person name="Clum A."/>
            <person name="Steindorff A."/>
            <person name="Ohm R.A."/>
            <person name="Martin F."/>
            <person name="Silar P."/>
            <person name="Natvig D.O."/>
            <person name="Lalanne C."/>
            <person name="Gautier V."/>
            <person name="Ament-Velasquez S.L."/>
            <person name="Kruys A."/>
            <person name="Hutchinson M.I."/>
            <person name="Powell A.J."/>
            <person name="Barry K."/>
            <person name="Miller A.N."/>
            <person name="Grigoriev I.V."/>
            <person name="Debuchy R."/>
            <person name="Gladieux P."/>
            <person name="Hiltunen Thoren M."/>
            <person name="Johannesson H."/>
        </authorList>
    </citation>
    <scope>NUCLEOTIDE SEQUENCE</scope>
    <source>
        <strain evidence="2">CBS 315.58</strain>
    </source>
</reference>
<dbReference type="EMBL" id="MU863954">
    <property type="protein sequence ID" value="KAK4197912.1"/>
    <property type="molecule type" value="Genomic_DNA"/>
</dbReference>
<keyword evidence="1" id="KW-1133">Transmembrane helix</keyword>
<sequence>MAVPLLLRNMNGGLQPSEKHRMRKSVLEDELSQSINVAAFEKSLLTTEITSIRFLGFNHVGSCIDRPLNDEYLNAYLKTRGSFTATTLFINRDLVRGNEPWPDDANRLRLSQAAFLLLRSNCHLSPSFVNALANLQHPSPAGFPSQAAESSPNFWFFVPVRVQVQCSDSAVHVGSKSKSQMNPLNYLHLVGPNVDIRGSKIAVNYLFRYADADESMAVVFNFQDGRWKKVVEEPIIRLRNSYKECTSAPMSRDPIYLQMAILNSVLRWWNNSLNSFDDQLISYEEDLLRQDLTDGGLLRVNAETNQSLHCMAAHLHRYGSELSSLSEILTSCRDYNRRFHQKFALLGIRKTPDDLSNILNALNVAASHLSVISIFRDELERKISNVLALLVDNNRAISDQLLIRNGETMQQILKAAQTEAEESRNVAVETKHLTEEMTKILHATRQETEAAGQLALQTQKLATEMMKDSVAMKTVALLTAFFLPGTSFAAILAMPFFNDDDSFLAGPEKIWIWVVFTVPATLLCFGFYISWSRMQTRRRARDMPADVEMVTAPSAGRG</sequence>
<comment type="caution">
    <text evidence="2">The sequence shown here is derived from an EMBL/GenBank/DDBJ whole genome shotgun (WGS) entry which is preliminary data.</text>
</comment>